<organism evidence="2 3">
    <name type="scientific">Patiriisocius hiemis</name>
    <dbReference type="NCBI Taxonomy" id="3075604"/>
    <lineage>
        <taxon>Bacteria</taxon>
        <taxon>Pseudomonadati</taxon>
        <taxon>Bacteroidota</taxon>
        <taxon>Flavobacteriia</taxon>
        <taxon>Flavobacteriales</taxon>
        <taxon>Flavobacteriaceae</taxon>
        <taxon>Patiriisocius</taxon>
    </lineage>
</organism>
<dbReference type="Proteomes" id="UP001254488">
    <property type="component" value="Unassembled WGS sequence"/>
</dbReference>
<dbReference type="EMBL" id="JAVRHZ010000008">
    <property type="protein sequence ID" value="MDT0556731.1"/>
    <property type="molecule type" value="Genomic_DNA"/>
</dbReference>
<comment type="caution">
    <text evidence="2">The sequence shown here is derived from an EMBL/GenBank/DDBJ whole genome shotgun (WGS) entry which is preliminary data.</text>
</comment>
<evidence type="ECO:0000313" key="3">
    <source>
        <dbReference type="Proteomes" id="UP001254488"/>
    </source>
</evidence>
<gene>
    <name evidence="2" type="ORF">RM538_12000</name>
</gene>
<protein>
    <submittedName>
        <fullName evidence="2">Uncharacterized protein</fullName>
    </submittedName>
</protein>
<accession>A0ABU2YEW6</accession>
<sequence length="69" mass="7801">MTIHFLYFDPGLGAMIAQAVVAAAAGMLLFSKNAWYKFKLFFGLQKDEDDTYDSIDIDEQETENDETAK</sequence>
<reference evidence="2 3" key="1">
    <citation type="submission" date="2023-09" db="EMBL/GenBank/DDBJ databases">
        <authorList>
            <person name="Rey-Velasco X."/>
        </authorList>
    </citation>
    <scope>NUCLEOTIDE SEQUENCE [LARGE SCALE GENOMIC DNA]</scope>
    <source>
        <strain evidence="2 3">W242</strain>
    </source>
</reference>
<keyword evidence="3" id="KW-1185">Reference proteome</keyword>
<dbReference type="RefSeq" id="WP_311333682.1">
    <property type="nucleotide sequence ID" value="NZ_JAVRHZ010000008.1"/>
</dbReference>
<evidence type="ECO:0000256" key="1">
    <source>
        <dbReference type="SAM" id="Phobius"/>
    </source>
</evidence>
<keyword evidence="1" id="KW-1133">Transmembrane helix</keyword>
<keyword evidence="1" id="KW-0812">Transmembrane</keyword>
<feature type="transmembrane region" description="Helical" evidence="1">
    <location>
        <begin position="12"/>
        <end position="30"/>
    </location>
</feature>
<keyword evidence="1" id="KW-0472">Membrane</keyword>
<evidence type="ECO:0000313" key="2">
    <source>
        <dbReference type="EMBL" id="MDT0556731.1"/>
    </source>
</evidence>
<proteinExistence type="predicted"/>
<name>A0ABU2YEW6_9FLAO</name>